<feature type="compositionally biased region" description="Low complexity" evidence="1">
    <location>
        <begin position="319"/>
        <end position="332"/>
    </location>
</feature>
<evidence type="ECO:0000313" key="3">
    <source>
        <dbReference type="Proteomes" id="UP000674143"/>
    </source>
</evidence>
<accession>A0A836KMY6</accession>
<feature type="compositionally biased region" description="Low complexity" evidence="1">
    <location>
        <begin position="512"/>
        <end position="526"/>
    </location>
</feature>
<feature type="region of interest" description="Disordered" evidence="1">
    <location>
        <begin position="448"/>
        <end position="480"/>
    </location>
</feature>
<evidence type="ECO:0000313" key="2">
    <source>
        <dbReference type="EMBL" id="KAG5480321.1"/>
    </source>
</evidence>
<dbReference type="KEGG" id="loi:92361946"/>
<dbReference type="EMBL" id="JAFHLR010000020">
    <property type="protein sequence ID" value="KAG5480321.1"/>
    <property type="molecule type" value="Genomic_DNA"/>
</dbReference>
<gene>
    <name evidence="2" type="ORF">LSCM4_06087</name>
</gene>
<keyword evidence="3" id="KW-1185">Reference proteome</keyword>
<dbReference type="AlphaFoldDB" id="A0A836KMY6"/>
<feature type="compositionally biased region" description="Pro residues" evidence="1">
    <location>
        <begin position="245"/>
        <end position="255"/>
    </location>
</feature>
<organism evidence="2 3">
    <name type="scientific">Leishmania orientalis</name>
    <dbReference type="NCBI Taxonomy" id="2249476"/>
    <lineage>
        <taxon>Eukaryota</taxon>
        <taxon>Discoba</taxon>
        <taxon>Euglenozoa</taxon>
        <taxon>Kinetoplastea</taxon>
        <taxon>Metakinetoplastina</taxon>
        <taxon>Trypanosomatida</taxon>
        <taxon>Trypanosomatidae</taxon>
        <taxon>Leishmaniinae</taxon>
        <taxon>Leishmania</taxon>
    </lineage>
</organism>
<protein>
    <submittedName>
        <fullName evidence="2">Uncharacterized protein</fullName>
    </submittedName>
</protein>
<feature type="region of interest" description="Disordered" evidence="1">
    <location>
        <begin position="494"/>
        <end position="577"/>
    </location>
</feature>
<sequence>MKCVLIVRSGDERIQRSCELPDGVSTRKQLRAFVQSQDLRLNSVDFTFAVSLVERATGVSEGKKGKAVLRGDADVLQLLQKADKRRATHVLTFEVTISGSAASPQNLGSLLSAEYAVDDDLVTLHVFAPLTSPSRGTSVSYQEKTFIIPTRFVLESLTRAVEDTLSISPTKSGMRLALYTVPWQPKEDRVEITDDAAALRLLRQHASQRTPVRLTYATCARTPIASSRQASRRASQQQFAAPHASSPPAPAPAPPDSTAVPRNLKPHPPPLSSAASQPSSLPSREPSHAPLEREGVASPPLPCQKDGAPPSPAPPPSSLPAAATAPSPAVSSGTPRRVFLREHTTPFTEYEARVQVLPAASEDRAAGAATAPVHELCFVFTKEEMQLWRRFAAECEAAAGAKAATHVPVLSCDASVRLDSDGMLREWLALARESKQPLRVRLSLYRPSPPPPAEAEMSAARVPESVVPDRGAAPAESDDATAIAVVPTAFAVGDKKQGSSVAPRELNRSEKPSPSIASPSASWSRPSHNDDRAEGVGAAPRRIPSPQRRSLTSLQDVAASPAIPSESPLKVGSTASGTCHAPPLSKAAFSSSRAEGANGETIKTCEDDIAVAGAPPLVMCTTAGPFDAAARAARVLCVCEPDDGEPSSVRFQSPVRWGTEQRMVLCRLREGVALDDLRRAALDTFCSGAAGVDGAPSLAMEVRYRAKGQILCVRLDAEARLLDLRGELLVDSAEIHVTAPSTPPSPPLTQETNGSAGGAAQITEGVLQLLAEAVLHNVGSRLPATGTEISDVLRAKLGEQAATQPIRGFLDAAAATPCSAVMSQREDDVCSSAHLVLWLSSVLSGMEAPTPSVTEAAVEVASSLLCTRLCDVDFLLDQFAASVCVADGAGGRGDGATPSATVRPSLATLWTDAGLVPPQSPSAAAWNPFRAAHVGGTSGWKTAYMAAPAAMLDLVAAGSMDGVWAFPYRRDAHTDAVWHRSLAKAHCDCCKTIDPADLERYFKAGDCSHATGALDHRRVILSCVGALLAPPSAAVNDYAEWLAQRFRGKVATVLYTNMIDYDGSSSLSAFAVTQLSWTLLHPQLRSDGEAGSLPATLDRLRAWALLATQRVCQRRHVHFPPRPLFHFHTASPVPFVRPSVPTAVAADTAVDDAQAYMRMPTAPLPPSCDAAAAGSVAAPLCPSPPAGAPHFPTCESAPRKLQYDYRYNFNAFRRPRSSKG</sequence>
<dbReference type="Proteomes" id="UP000674143">
    <property type="component" value="Chromosome 20"/>
</dbReference>
<feature type="region of interest" description="Disordered" evidence="1">
    <location>
        <begin position="737"/>
        <end position="757"/>
    </location>
</feature>
<dbReference type="RefSeq" id="XP_067063652.1">
    <property type="nucleotide sequence ID" value="XM_067208012.1"/>
</dbReference>
<feature type="compositionally biased region" description="Basic and acidic residues" evidence="1">
    <location>
        <begin position="285"/>
        <end position="295"/>
    </location>
</feature>
<proteinExistence type="predicted"/>
<feature type="compositionally biased region" description="Low complexity" evidence="1">
    <location>
        <begin position="225"/>
        <end position="244"/>
    </location>
</feature>
<evidence type="ECO:0000256" key="1">
    <source>
        <dbReference type="SAM" id="MobiDB-lite"/>
    </source>
</evidence>
<reference evidence="2 3" key="1">
    <citation type="submission" date="2021-02" db="EMBL/GenBank/DDBJ databases">
        <title>Leishmania (Mundinia) orientalis Genome sequencing and assembly.</title>
        <authorList>
            <person name="Almutairi H."/>
            <person name="Gatherer D."/>
        </authorList>
    </citation>
    <scope>NUCLEOTIDE SEQUENCE [LARGE SCALE GENOMIC DNA]</scope>
    <source>
        <strain evidence="2">LSCM4</strain>
    </source>
</reference>
<feature type="region of interest" description="Disordered" evidence="1">
    <location>
        <begin position="224"/>
        <end position="337"/>
    </location>
</feature>
<feature type="compositionally biased region" description="Pro residues" evidence="1">
    <location>
        <begin position="309"/>
        <end position="318"/>
    </location>
</feature>
<name>A0A836KMY6_9TRYP</name>
<dbReference type="GeneID" id="92361946"/>
<comment type="caution">
    <text evidence="2">The sequence shown here is derived from an EMBL/GenBank/DDBJ whole genome shotgun (WGS) entry which is preliminary data.</text>
</comment>
<feature type="compositionally biased region" description="Low complexity" evidence="1">
    <location>
        <begin position="272"/>
        <end position="283"/>
    </location>
</feature>